<evidence type="ECO:0000313" key="1">
    <source>
        <dbReference type="EMBL" id="CAE6498822.1"/>
    </source>
</evidence>
<dbReference type="Proteomes" id="UP000601736">
    <property type="component" value="Unassembled WGS sequence"/>
</dbReference>
<evidence type="ECO:0000313" key="2">
    <source>
        <dbReference type="Proteomes" id="UP000601736"/>
    </source>
</evidence>
<dbReference type="AlphaFoldDB" id="A0A8H9D8Y2"/>
<comment type="caution">
    <text evidence="1">The sequence shown here is derived from an EMBL/GenBank/DDBJ whole genome shotgun (WGS) entry which is preliminary data.</text>
</comment>
<reference evidence="1" key="1">
    <citation type="submission" date="2021-02" db="EMBL/GenBank/DDBJ databases">
        <authorList>
            <person name="Han P."/>
        </authorList>
    </citation>
    <scope>NUCLEOTIDE SEQUENCE</scope>
    <source>
        <strain evidence="1">Nitrosomonas nitrosa 18-3D</strain>
    </source>
</reference>
<accession>A0A8H9D8Y2</accession>
<sequence length="75" mass="7940">MGLGDPEASCSGAELLSFDDSEACVLFDESDCIGKTSLFESTGVLDVLDKFSAVFAKHEILKPSATINKNLLNIA</sequence>
<gene>
    <name evidence="1" type="ORF">NMYAN_170013</name>
</gene>
<name>A0A8H9D8Y2_9PROT</name>
<dbReference type="EMBL" id="CAJNAP010000009">
    <property type="protein sequence ID" value="CAE6498822.1"/>
    <property type="molecule type" value="Genomic_DNA"/>
</dbReference>
<organism evidence="1 2">
    <name type="scientific">Nitrosomonas nitrosa</name>
    <dbReference type="NCBI Taxonomy" id="52442"/>
    <lineage>
        <taxon>Bacteria</taxon>
        <taxon>Pseudomonadati</taxon>
        <taxon>Pseudomonadota</taxon>
        <taxon>Betaproteobacteria</taxon>
        <taxon>Nitrosomonadales</taxon>
        <taxon>Nitrosomonadaceae</taxon>
        <taxon>Nitrosomonas</taxon>
    </lineage>
</organism>
<protein>
    <submittedName>
        <fullName evidence="1">Uncharacterized protein</fullName>
    </submittedName>
</protein>
<proteinExistence type="predicted"/>
<dbReference type="RefSeq" id="WP_204799577.1">
    <property type="nucleotide sequence ID" value="NZ_CAJNAP010000009.1"/>
</dbReference>